<protein>
    <recommendedName>
        <fullName evidence="1">TIR domain-containing protein</fullName>
    </recommendedName>
</protein>
<dbReference type="EMBL" id="JAGGMS010000001">
    <property type="protein sequence ID" value="MBP2186127.1"/>
    <property type="molecule type" value="Genomic_DNA"/>
</dbReference>
<organism evidence="2 3">
    <name type="scientific">Amycolatopsis magusensis</name>
    <dbReference type="NCBI Taxonomy" id="882444"/>
    <lineage>
        <taxon>Bacteria</taxon>
        <taxon>Bacillati</taxon>
        <taxon>Actinomycetota</taxon>
        <taxon>Actinomycetes</taxon>
        <taxon>Pseudonocardiales</taxon>
        <taxon>Pseudonocardiaceae</taxon>
        <taxon>Amycolatopsis</taxon>
    </lineage>
</organism>
<dbReference type="InterPro" id="IPR000157">
    <property type="entry name" value="TIR_dom"/>
</dbReference>
<dbReference type="InterPro" id="IPR035897">
    <property type="entry name" value="Toll_tir_struct_dom_sf"/>
</dbReference>
<sequence length="389" mass="43600">MNQGKDGDELTMRHVAVDNDVSVFVSYAHKDDESSHGRVKKLAEGIADTYASLTGLTVGIFFDTDSIRLGENWRDRIRAGLNNATVLLAFISPSYLRSRACREELASFFAFLPSQQGRKLVIPILLFPQERIERYFSSDDLWSEIQELQWKDASGLRSEEPGSPTWMLAIAQISERIEESLIEQEKIDTSSTLIATDSEGDYDDTEHTEGTLEKISRAEEELPRVNSLATAYGERLNTFNELIEGATIRLKKASSFGQRLALSKELATALKPLVDDSYDISDELRDAIQRTSPGIISIIRMVGSSGEATDPTAEDVQDFLRMIRSLANEALKAVANVEQMMHSIEGGKGMSSDLDKIWNRMNAGLLMFFESRSHYKSWLEELDRIAPDN</sequence>
<dbReference type="PROSITE" id="PS50104">
    <property type="entry name" value="TIR"/>
    <property type="match status" value="1"/>
</dbReference>
<dbReference type="Gene3D" id="3.40.50.10140">
    <property type="entry name" value="Toll/interleukin-1 receptor homology (TIR) domain"/>
    <property type="match status" value="1"/>
</dbReference>
<reference evidence="2 3" key="1">
    <citation type="submission" date="2021-03" db="EMBL/GenBank/DDBJ databases">
        <title>Sequencing the genomes of 1000 actinobacteria strains.</title>
        <authorList>
            <person name="Klenk H.-P."/>
        </authorList>
    </citation>
    <scope>NUCLEOTIDE SEQUENCE [LARGE SCALE GENOMIC DNA]</scope>
    <source>
        <strain evidence="2 3">DSM 45510</strain>
    </source>
</reference>
<evidence type="ECO:0000259" key="1">
    <source>
        <dbReference type="PROSITE" id="PS50104"/>
    </source>
</evidence>
<dbReference type="RefSeq" id="WP_209668997.1">
    <property type="nucleotide sequence ID" value="NZ_JAGGMS010000001.1"/>
</dbReference>
<evidence type="ECO:0000313" key="2">
    <source>
        <dbReference type="EMBL" id="MBP2186127.1"/>
    </source>
</evidence>
<gene>
    <name evidence="2" type="ORF">JOM49_007653</name>
</gene>
<name>A0ABS4Q363_9PSEU</name>
<comment type="caution">
    <text evidence="2">The sequence shown here is derived from an EMBL/GenBank/DDBJ whole genome shotgun (WGS) entry which is preliminary data.</text>
</comment>
<accession>A0ABS4Q363</accession>
<keyword evidence="3" id="KW-1185">Reference proteome</keyword>
<dbReference type="Pfam" id="PF13676">
    <property type="entry name" value="TIR_2"/>
    <property type="match status" value="1"/>
</dbReference>
<evidence type="ECO:0000313" key="3">
    <source>
        <dbReference type="Proteomes" id="UP000741013"/>
    </source>
</evidence>
<feature type="domain" description="TIR" evidence="1">
    <location>
        <begin position="19"/>
        <end position="193"/>
    </location>
</feature>
<dbReference type="Proteomes" id="UP000741013">
    <property type="component" value="Unassembled WGS sequence"/>
</dbReference>
<dbReference type="SUPFAM" id="SSF52200">
    <property type="entry name" value="Toll/Interleukin receptor TIR domain"/>
    <property type="match status" value="1"/>
</dbReference>
<dbReference type="SMART" id="SM00255">
    <property type="entry name" value="TIR"/>
    <property type="match status" value="1"/>
</dbReference>
<proteinExistence type="predicted"/>